<dbReference type="Proteomes" id="UP000314294">
    <property type="component" value="Unassembled WGS sequence"/>
</dbReference>
<accession>A0A4Z2HIU7</accession>
<evidence type="ECO:0000313" key="3">
    <source>
        <dbReference type="Proteomes" id="UP000314294"/>
    </source>
</evidence>
<reference evidence="2 3" key="1">
    <citation type="submission" date="2019-03" db="EMBL/GenBank/DDBJ databases">
        <title>First draft genome of Liparis tanakae, snailfish: a comprehensive survey of snailfish specific genes.</title>
        <authorList>
            <person name="Kim W."/>
            <person name="Song I."/>
            <person name="Jeong J.-H."/>
            <person name="Kim D."/>
            <person name="Kim S."/>
            <person name="Ryu S."/>
            <person name="Song J.Y."/>
            <person name="Lee S.K."/>
        </authorList>
    </citation>
    <scope>NUCLEOTIDE SEQUENCE [LARGE SCALE GENOMIC DNA]</scope>
    <source>
        <tissue evidence="2">Muscle</tissue>
    </source>
</reference>
<evidence type="ECO:0000256" key="1">
    <source>
        <dbReference type="SAM" id="MobiDB-lite"/>
    </source>
</evidence>
<proteinExistence type="predicted"/>
<name>A0A4Z2HIU7_9TELE</name>
<protein>
    <submittedName>
        <fullName evidence="2">Uncharacterized protein</fullName>
    </submittedName>
</protein>
<dbReference type="EMBL" id="SRLO01000245">
    <property type="protein sequence ID" value="TNN64863.1"/>
    <property type="molecule type" value="Genomic_DNA"/>
</dbReference>
<dbReference type="AlphaFoldDB" id="A0A4Z2HIU7"/>
<feature type="compositionally biased region" description="Polar residues" evidence="1">
    <location>
        <begin position="111"/>
        <end position="131"/>
    </location>
</feature>
<organism evidence="2 3">
    <name type="scientific">Liparis tanakae</name>
    <name type="common">Tanaka's snailfish</name>
    <dbReference type="NCBI Taxonomy" id="230148"/>
    <lineage>
        <taxon>Eukaryota</taxon>
        <taxon>Metazoa</taxon>
        <taxon>Chordata</taxon>
        <taxon>Craniata</taxon>
        <taxon>Vertebrata</taxon>
        <taxon>Euteleostomi</taxon>
        <taxon>Actinopterygii</taxon>
        <taxon>Neopterygii</taxon>
        <taxon>Teleostei</taxon>
        <taxon>Neoteleostei</taxon>
        <taxon>Acanthomorphata</taxon>
        <taxon>Eupercaria</taxon>
        <taxon>Perciformes</taxon>
        <taxon>Cottioidei</taxon>
        <taxon>Cottales</taxon>
        <taxon>Liparidae</taxon>
        <taxon>Liparis</taxon>
    </lineage>
</organism>
<sequence length="173" mass="19146">MWKTQQRQTTGPRKLRGSRRVTCPSFERCLPTTPVDMESKGEEAEAPGSLLRLLRVTPSSRGYSVHADTPTVSPLSLPSTCHRLQFYGLHGCDITADLTVITQFIAPQSDPCMTSTRGAASSQEEQQQPGSRNMIRLHKSTEILPSFWQFSTECALKEREAAGGNLSHPMGRE</sequence>
<comment type="caution">
    <text evidence="2">The sequence shown here is derived from an EMBL/GenBank/DDBJ whole genome shotgun (WGS) entry which is preliminary data.</text>
</comment>
<feature type="region of interest" description="Disordered" evidence="1">
    <location>
        <begin position="111"/>
        <end position="132"/>
    </location>
</feature>
<keyword evidence="3" id="KW-1185">Reference proteome</keyword>
<evidence type="ECO:0000313" key="2">
    <source>
        <dbReference type="EMBL" id="TNN64863.1"/>
    </source>
</evidence>
<gene>
    <name evidence="2" type="ORF">EYF80_024954</name>
</gene>